<dbReference type="EMBL" id="AP026073">
    <property type="protein sequence ID" value="BDM70292.1"/>
    <property type="molecule type" value="Genomic_DNA"/>
</dbReference>
<dbReference type="InterPro" id="IPR016032">
    <property type="entry name" value="Sig_transdc_resp-reg_C-effctor"/>
</dbReference>
<dbReference type="SUPFAM" id="SSF55785">
    <property type="entry name" value="PYP-like sensor domain (PAS domain)"/>
    <property type="match status" value="2"/>
</dbReference>
<dbReference type="Pfam" id="PF00196">
    <property type="entry name" value="GerE"/>
    <property type="match status" value="1"/>
</dbReference>
<dbReference type="Proteomes" id="UP001059597">
    <property type="component" value="Chromosome"/>
</dbReference>
<dbReference type="InterPro" id="IPR052155">
    <property type="entry name" value="Biofilm_reg_signaling"/>
</dbReference>
<evidence type="ECO:0000313" key="4">
    <source>
        <dbReference type="EMBL" id="BDM70292.1"/>
    </source>
</evidence>
<dbReference type="SUPFAM" id="SSF46894">
    <property type="entry name" value="C-terminal effector domain of the bipartite response regulators"/>
    <property type="match status" value="1"/>
</dbReference>
<dbReference type="NCBIfam" id="TIGR00229">
    <property type="entry name" value="sensory_box"/>
    <property type="match status" value="1"/>
</dbReference>
<dbReference type="PANTHER" id="PTHR44757">
    <property type="entry name" value="DIGUANYLATE CYCLASE DGCP"/>
    <property type="match status" value="1"/>
</dbReference>
<dbReference type="RefSeq" id="WP_261954044.1">
    <property type="nucleotide sequence ID" value="NZ_AP026073.1"/>
</dbReference>
<dbReference type="InterPro" id="IPR035965">
    <property type="entry name" value="PAS-like_dom_sf"/>
</dbReference>
<dbReference type="PRINTS" id="PR00038">
    <property type="entry name" value="HTHLUXR"/>
</dbReference>
<protein>
    <submittedName>
        <fullName evidence="4">Uncharacterized protein</fullName>
    </submittedName>
</protein>
<dbReference type="Gene3D" id="3.30.450.20">
    <property type="entry name" value="PAS domain"/>
    <property type="match status" value="2"/>
</dbReference>
<proteinExistence type="predicted"/>
<feature type="domain" description="PAS" evidence="3">
    <location>
        <begin position="131"/>
        <end position="201"/>
    </location>
</feature>
<dbReference type="Pfam" id="PF08448">
    <property type="entry name" value="PAS_4"/>
    <property type="match status" value="1"/>
</dbReference>
<dbReference type="Gene3D" id="1.10.10.10">
    <property type="entry name" value="Winged helix-like DNA-binding domain superfamily/Winged helix DNA-binding domain"/>
    <property type="match status" value="1"/>
</dbReference>
<dbReference type="SMART" id="SM00421">
    <property type="entry name" value="HTH_LUXR"/>
    <property type="match status" value="1"/>
</dbReference>
<dbReference type="CDD" id="cd06170">
    <property type="entry name" value="LuxR_C_like"/>
    <property type="match status" value="1"/>
</dbReference>
<dbReference type="PROSITE" id="PS50112">
    <property type="entry name" value="PAS"/>
    <property type="match status" value="1"/>
</dbReference>
<reference evidence="4" key="1">
    <citation type="submission" date="2022-06" db="EMBL/GenBank/DDBJ databases">
        <title>Complete genome sequence of Streptomyces nigrescens HEK616.</title>
        <authorList>
            <person name="Asamizu S."/>
            <person name="Onaka H."/>
        </authorList>
    </citation>
    <scope>NUCLEOTIDE SEQUENCE</scope>
    <source>
        <strain evidence="4">HEK616</strain>
    </source>
</reference>
<dbReference type="InterPro" id="IPR036388">
    <property type="entry name" value="WH-like_DNA-bd_sf"/>
</dbReference>
<feature type="region of interest" description="Disordered" evidence="1">
    <location>
        <begin position="55"/>
        <end position="78"/>
    </location>
</feature>
<keyword evidence="5" id="KW-1185">Reference proteome</keyword>
<accession>A0ABM7ZVA6</accession>
<evidence type="ECO:0000259" key="2">
    <source>
        <dbReference type="PROSITE" id="PS50043"/>
    </source>
</evidence>
<dbReference type="InterPro" id="IPR000014">
    <property type="entry name" value="PAS"/>
</dbReference>
<dbReference type="CDD" id="cd00130">
    <property type="entry name" value="PAS"/>
    <property type="match status" value="1"/>
</dbReference>
<sequence length="459" mass="50142">MDETGLKSLLQHLPVSWWEADRELRVIDSGGGAFDDTRTAQRFLDTVTDQWQAVDQPHATDASQVTEHERAADHLPAGNHRRARFDGRLFDVNWPLDPPRQDRLRGIAVEVSGEGRDPAPSPAPAVPLPAAARRYDAFADLAPAAAFIRDPDGRYLWANHAYAHLYGTTPEHVIGKDVREVDAPADADRVLALDQEVLARGKPVRHTLTYHRADGATGHAAGHRFPVREGTQTCVAGIYIDISDHTRALHQRQQAEENLYALRDHSGLPCALISAGGRILQASAAAAELLQTRLSDLVGRRAHTLLAPAPELPALRKGWHALIARRSRRIQTSAVLVDGRGRQRRAQLHLTTVGRGPSRAASVWAVITHQSLAHEPHPALTASQVRILSLLAAGRSNAEIATSLRLSRQTVDYHLSRLRDILNAPTRCALVARAYVLGILAPQSWPPRSATAGHPQSAT</sequence>
<dbReference type="SMART" id="SM00091">
    <property type="entry name" value="PAS"/>
    <property type="match status" value="2"/>
</dbReference>
<evidence type="ECO:0000313" key="5">
    <source>
        <dbReference type="Proteomes" id="UP001059597"/>
    </source>
</evidence>
<evidence type="ECO:0000256" key="1">
    <source>
        <dbReference type="SAM" id="MobiDB-lite"/>
    </source>
</evidence>
<name>A0ABM7ZVA6_STRNI</name>
<evidence type="ECO:0000259" key="3">
    <source>
        <dbReference type="PROSITE" id="PS50112"/>
    </source>
</evidence>
<dbReference type="PROSITE" id="PS50043">
    <property type="entry name" value="HTH_LUXR_2"/>
    <property type="match status" value="1"/>
</dbReference>
<dbReference type="InterPro" id="IPR000792">
    <property type="entry name" value="Tscrpt_reg_LuxR_C"/>
</dbReference>
<feature type="domain" description="HTH luxR-type" evidence="2">
    <location>
        <begin position="373"/>
        <end position="438"/>
    </location>
</feature>
<dbReference type="PANTHER" id="PTHR44757:SF2">
    <property type="entry name" value="BIOFILM ARCHITECTURE MAINTENANCE PROTEIN MBAA"/>
    <property type="match status" value="1"/>
</dbReference>
<gene>
    <name evidence="4" type="ORF">HEK616_37790</name>
</gene>
<organism evidence="4 5">
    <name type="scientific">Streptomyces nigrescens</name>
    <dbReference type="NCBI Taxonomy" id="1920"/>
    <lineage>
        <taxon>Bacteria</taxon>
        <taxon>Bacillati</taxon>
        <taxon>Actinomycetota</taxon>
        <taxon>Actinomycetes</taxon>
        <taxon>Kitasatosporales</taxon>
        <taxon>Streptomycetaceae</taxon>
        <taxon>Streptomyces</taxon>
    </lineage>
</organism>
<dbReference type="InterPro" id="IPR013656">
    <property type="entry name" value="PAS_4"/>
</dbReference>